<dbReference type="InParanoid" id="A0A024GUM7"/>
<keyword evidence="4" id="KW-0498">Mitosis</keyword>
<feature type="signal peptide" evidence="7">
    <location>
        <begin position="1"/>
        <end position="23"/>
    </location>
</feature>
<dbReference type="GO" id="GO:0005680">
    <property type="term" value="C:anaphase-promoting complex"/>
    <property type="evidence" value="ECO:0007669"/>
    <property type="project" value="InterPro"/>
</dbReference>
<sequence length="863" mass="97368">MDARHCVDGQAMILCLLIRFYLQSELTNVSEETRSTITSKGRMELIVFLSHLIQSTKKSRSGYAEIKRQLGIAISSVEDQNRIARWLESTISCAMNSLHSLNELVDSLSDLITSDATTLSPPLCDSNDGLLIGKVSTTSLFGVFLRNFSFQVNRQLFDGLTRLYDVMSSYIESDQKANTKPQQRNDHCGSLDADDQGCMRFIPHRAQGLTGWSFASQQIRTDDVFDVYCKNVESGDYPNALDTLHRYHDLAFKDRVTENTTNIACSKTVSNSVGMQYAALNVAALQVAMHCYESAYEALQESIKVAEQHGDHLCVALALLWLFKIQHKSGKNFQSTMSTLQTWSTEAVSTKPRAVRIMVTLAQLESLLCASGKVKLEDDIIQECIKLLPNVTKPTTYPLKIWLNFGGALRSLMEMSDTSCALGEVTSRNTGQLNRMRNGPFGKHNRNNASTDNQLGSGLAWLTSSKATLEVLWQLTGRAFVDTSVLLRMFGNQHLARIFNQIYAKCYSDTATIADLASVVAELAMYQTLDEPVISKVCVYEKAIRFLIEQAHAYPGLVNQRAFQCCTHRMLFNWALNRHEYIRARVHSDALISLCPIRDDLSAHITARMTIVSLQRSQRLFEAALRSLASLETICRRQSWTYLVCDITIQKYELKFEANSRQSLSIMEDVIACVTICEDHEFSLLIARAKLLLAKMYAVMGRWNLTDSILMENISVVLENGSLQLQGHYLLMLCKSKFTKFQTSGQDLHSPKQKCDIWTDLLKALDHASAKFVFTQDVHSLKETHYLRALLYNHMERCEHETLMTCGDHDPGTKEIAASKFFKLQSQESIGPTRCIDFMYCMAEPESILQLVEKRANEMTCID</sequence>
<dbReference type="OrthoDB" id="2504561at2759"/>
<name>A0A024GUM7_9STRA</name>
<keyword evidence="7" id="KW-0732">Signal</keyword>
<dbReference type="InterPro" id="IPR026000">
    <property type="entry name" value="Apc5_dom"/>
</dbReference>
<dbReference type="GO" id="GO:0051301">
    <property type="term" value="P:cell division"/>
    <property type="evidence" value="ECO:0007669"/>
    <property type="project" value="UniProtKB-KW"/>
</dbReference>
<dbReference type="GO" id="GO:0045842">
    <property type="term" value="P:positive regulation of mitotic metaphase/anaphase transition"/>
    <property type="evidence" value="ECO:0007669"/>
    <property type="project" value="TreeGrafter"/>
</dbReference>
<evidence type="ECO:0000256" key="2">
    <source>
        <dbReference type="ARBA" id="ARBA00016066"/>
    </source>
</evidence>
<dbReference type="EMBL" id="CAIX01000520">
    <property type="protein sequence ID" value="CCI50476.1"/>
    <property type="molecule type" value="Genomic_DNA"/>
</dbReference>
<keyword evidence="10" id="KW-1185">Reference proteome</keyword>
<evidence type="ECO:0000256" key="6">
    <source>
        <dbReference type="ARBA" id="ARBA00023306"/>
    </source>
</evidence>
<comment type="similarity">
    <text evidence="1">Belongs to the APC5 family.</text>
</comment>
<evidence type="ECO:0000256" key="7">
    <source>
        <dbReference type="SAM" id="SignalP"/>
    </source>
</evidence>
<evidence type="ECO:0000256" key="1">
    <source>
        <dbReference type="ARBA" id="ARBA00007450"/>
    </source>
</evidence>
<evidence type="ECO:0000256" key="4">
    <source>
        <dbReference type="ARBA" id="ARBA00022776"/>
    </source>
</evidence>
<evidence type="ECO:0000256" key="5">
    <source>
        <dbReference type="ARBA" id="ARBA00022786"/>
    </source>
</evidence>
<comment type="caution">
    <text evidence="9">The sequence shown here is derived from an EMBL/GenBank/DDBJ whole genome shotgun (WGS) entry which is preliminary data.</text>
</comment>
<dbReference type="GO" id="GO:0070979">
    <property type="term" value="P:protein K11-linked ubiquitination"/>
    <property type="evidence" value="ECO:0007669"/>
    <property type="project" value="TreeGrafter"/>
</dbReference>
<dbReference type="STRING" id="65357.A0A024GUM7"/>
<organism evidence="9 10">
    <name type="scientific">Albugo candida</name>
    <dbReference type="NCBI Taxonomy" id="65357"/>
    <lineage>
        <taxon>Eukaryota</taxon>
        <taxon>Sar</taxon>
        <taxon>Stramenopiles</taxon>
        <taxon>Oomycota</taxon>
        <taxon>Peronosporomycetes</taxon>
        <taxon>Albuginales</taxon>
        <taxon>Albuginaceae</taxon>
        <taxon>Albugo</taxon>
    </lineage>
</organism>
<evidence type="ECO:0000256" key="3">
    <source>
        <dbReference type="ARBA" id="ARBA00022618"/>
    </source>
</evidence>
<dbReference type="Pfam" id="PF12862">
    <property type="entry name" value="ANAPC5"/>
    <property type="match status" value="1"/>
</dbReference>
<gene>
    <name evidence="9" type="ORF">BN9_122700</name>
</gene>
<keyword evidence="3" id="KW-0132">Cell division</keyword>
<protein>
    <recommendedName>
        <fullName evidence="2">Anaphase-promoting complex subunit 5</fullName>
    </recommendedName>
</protein>
<reference evidence="9 10" key="1">
    <citation type="submission" date="2012-05" db="EMBL/GenBank/DDBJ databases">
        <title>Recombination and specialization in a pathogen metapopulation.</title>
        <authorList>
            <person name="Gardiner A."/>
            <person name="Kemen E."/>
            <person name="Schultz-Larsen T."/>
            <person name="MacLean D."/>
            <person name="Van Oosterhout C."/>
            <person name="Jones J.D.G."/>
        </authorList>
    </citation>
    <scope>NUCLEOTIDE SEQUENCE [LARGE SCALE GENOMIC DNA]</scope>
    <source>
        <strain evidence="9 10">Ac Nc2</strain>
    </source>
</reference>
<keyword evidence="6" id="KW-0131">Cell cycle</keyword>
<keyword evidence="5" id="KW-0833">Ubl conjugation pathway</keyword>
<evidence type="ECO:0000259" key="8">
    <source>
        <dbReference type="Pfam" id="PF12862"/>
    </source>
</evidence>
<dbReference type="GO" id="GO:0031145">
    <property type="term" value="P:anaphase-promoting complex-dependent catabolic process"/>
    <property type="evidence" value="ECO:0007669"/>
    <property type="project" value="TreeGrafter"/>
</dbReference>
<dbReference type="InterPro" id="IPR037679">
    <property type="entry name" value="Apc5"/>
</dbReference>
<dbReference type="Proteomes" id="UP000053237">
    <property type="component" value="Unassembled WGS sequence"/>
</dbReference>
<dbReference type="PANTHER" id="PTHR12830:SF9">
    <property type="entry name" value="ANAPHASE-PROMOTING COMPLEX SUBUNIT 5"/>
    <property type="match status" value="1"/>
</dbReference>
<dbReference type="PANTHER" id="PTHR12830">
    <property type="entry name" value="ANAPHASE-PROMOTING COMPLEX SUBUNIT 5"/>
    <property type="match status" value="1"/>
</dbReference>
<feature type="domain" description="Anaphase-promoting complex subunit 5" evidence="8">
    <location>
        <begin position="228"/>
        <end position="328"/>
    </location>
</feature>
<accession>A0A024GUM7</accession>
<evidence type="ECO:0000313" key="9">
    <source>
        <dbReference type="EMBL" id="CCI50476.1"/>
    </source>
</evidence>
<evidence type="ECO:0000313" key="10">
    <source>
        <dbReference type="Proteomes" id="UP000053237"/>
    </source>
</evidence>
<dbReference type="AlphaFoldDB" id="A0A024GUM7"/>
<proteinExistence type="inferred from homology"/>
<feature type="chain" id="PRO_5001532663" description="Anaphase-promoting complex subunit 5" evidence="7">
    <location>
        <begin position="24"/>
        <end position="863"/>
    </location>
</feature>